<organism evidence="1 2">
    <name type="scientific">Colletotrichum destructivum</name>
    <dbReference type="NCBI Taxonomy" id="34406"/>
    <lineage>
        <taxon>Eukaryota</taxon>
        <taxon>Fungi</taxon>
        <taxon>Dikarya</taxon>
        <taxon>Ascomycota</taxon>
        <taxon>Pezizomycotina</taxon>
        <taxon>Sordariomycetes</taxon>
        <taxon>Hypocreomycetidae</taxon>
        <taxon>Glomerellales</taxon>
        <taxon>Glomerellaceae</taxon>
        <taxon>Colletotrichum</taxon>
        <taxon>Colletotrichum destructivum species complex</taxon>
    </lineage>
</organism>
<reference evidence="2" key="1">
    <citation type="journal article" date="2023" name="bioRxiv">
        <title>Complete genome of the Medicago anthracnose fungus, Colletotrichum destructivum, reveals a mini-chromosome-like region within a core chromosome.</title>
        <authorList>
            <person name="Lapalu N."/>
            <person name="Simon A."/>
            <person name="Lu A."/>
            <person name="Plaumann P.-L."/>
            <person name="Amselem J."/>
            <person name="Pigne S."/>
            <person name="Auger A."/>
            <person name="Koch C."/>
            <person name="Dallery J.-F."/>
            <person name="O'Connell R.J."/>
        </authorList>
    </citation>
    <scope>NUCLEOTIDE SEQUENCE [LARGE SCALE GENOMIC DNA]</scope>
    <source>
        <strain evidence="2">CBS 520.97</strain>
    </source>
</reference>
<dbReference type="Proteomes" id="UP001322277">
    <property type="component" value="Chromosome 1"/>
</dbReference>
<dbReference type="RefSeq" id="XP_062773223.1">
    <property type="nucleotide sequence ID" value="XM_062917172.1"/>
</dbReference>
<dbReference type="KEGG" id="cdet:87937516"/>
<name>A0AAX4HZ49_9PEZI</name>
<dbReference type="EMBL" id="CP137305">
    <property type="protein sequence ID" value="WQF75999.1"/>
    <property type="molecule type" value="Genomic_DNA"/>
</dbReference>
<gene>
    <name evidence="1" type="ORF">CDEST_01013</name>
</gene>
<keyword evidence="2" id="KW-1185">Reference proteome</keyword>
<protein>
    <submittedName>
        <fullName evidence="1">Uncharacterized protein</fullName>
    </submittedName>
</protein>
<dbReference type="AlphaFoldDB" id="A0AAX4HZ49"/>
<evidence type="ECO:0000313" key="1">
    <source>
        <dbReference type="EMBL" id="WQF75999.1"/>
    </source>
</evidence>
<dbReference type="GeneID" id="87937516"/>
<evidence type="ECO:0000313" key="2">
    <source>
        <dbReference type="Proteomes" id="UP001322277"/>
    </source>
</evidence>
<accession>A0AAX4HZ49</accession>
<proteinExistence type="predicted"/>
<sequence>MFPSILKDTEFCGWRSRLAGQPCLVAFRATEPTHQEINTGVALAYINRQPYSNILVRFENNASDTGRCKRGNIRVRRECPFSNMTVHLGPQAMPSYGNATTYNSATIIEGSPRCLTRDLDAYPLRRWANSGNMMNLIRGNSAVKKF</sequence>